<evidence type="ECO:0000256" key="1">
    <source>
        <dbReference type="ARBA" id="ARBA00006464"/>
    </source>
</evidence>
<keyword evidence="3" id="KW-0472">Membrane</keyword>
<protein>
    <submittedName>
        <fullName evidence="5">Sugar transferase</fullName>
    </submittedName>
</protein>
<dbReference type="EMBL" id="DQAY01000170">
    <property type="protein sequence ID" value="HCO26731.1"/>
    <property type="molecule type" value="Genomic_DNA"/>
</dbReference>
<evidence type="ECO:0000313" key="6">
    <source>
        <dbReference type="Proteomes" id="UP000263642"/>
    </source>
</evidence>
<accession>A0A3D3RD17</accession>
<organism evidence="5 6">
    <name type="scientific">Gimesia maris</name>
    <dbReference type="NCBI Taxonomy" id="122"/>
    <lineage>
        <taxon>Bacteria</taxon>
        <taxon>Pseudomonadati</taxon>
        <taxon>Planctomycetota</taxon>
        <taxon>Planctomycetia</taxon>
        <taxon>Planctomycetales</taxon>
        <taxon>Planctomycetaceae</taxon>
        <taxon>Gimesia</taxon>
    </lineage>
</organism>
<dbReference type="AlphaFoldDB" id="A0A3D3RD17"/>
<evidence type="ECO:0000313" key="5">
    <source>
        <dbReference type="EMBL" id="HCO26731.1"/>
    </source>
</evidence>
<feature type="transmembrane region" description="Helical" evidence="3">
    <location>
        <begin position="53"/>
        <end position="76"/>
    </location>
</feature>
<evidence type="ECO:0000259" key="4">
    <source>
        <dbReference type="Pfam" id="PF02397"/>
    </source>
</evidence>
<comment type="similarity">
    <text evidence="1">Belongs to the bacterial sugar transferase family.</text>
</comment>
<dbReference type="PANTHER" id="PTHR30576:SF0">
    <property type="entry name" value="UNDECAPRENYL-PHOSPHATE N-ACETYLGALACTOSAMINYL 1-PHOSPHATE TRANSFERASE-RELATED"/>
    <property type="match status" value="1"/>
</dbReference>
<evidence type="ECO:0000256" key="2">
    <source>
        <dbReference type="SAM" id="MobiDB-lite"/>
    </source>
</evidence>
<gene>
    <name evidence="5" type="ORF">DIT97_28340</name>
</gene>
<sequence length="231" mass="25708">MDDFKLSQTSTEKTNLSQGGPHFDPQLMKQHQDADASETDVNSGYFLKRPFDLLLSSMALVILSPVFLLIASMIKLTSPGPVFFRQERLGVNEEPFLILKFRSMRSGSEKTGSQFTRSNDSRITPVGKLIRKTSLDELPQLINIFRGEMSLIGPRPYVGFELKDASPAIRARRSSVRPGISGLAQVSGRSALSQATVIEFDLDYVEQCSLWFDLKIVCRTLQKVIACDGSN</sequence>
<proteinExistence type="inferred from homology"/>
<dbReference type="PANTHER" id="PTHR30576">
    <property type="entry name" value="COLANIC BIOSYNTHESIS UDP-GLUCOSE LIPID CARRIER TRANSFERASE"/>
    <property type="match status" value="1"/>
</dbReference>
<dbReference type="Proteomes" id="UP000263642">
    <property type="component" value="Unassembled WGS sequence"/>
</dbReference>
<keyword evidence="3" id="KW-1133">Transmembrane helix</keyword>
<comment type="caution">
    <text evidence="5">The sequence shown here is derived from an EMBL/GenBank/DDBJ whole genome shotgun (WGS) entry which is preliminary data.</text>
</comment>
<feature type="domain" description="Bacterial sugar transferase" evidence="4">
    <location>
        <begin position="48"/>
        <end position="225"/>
    </location>
</feature>
<dbReference type="Pfam" id="PF02397">
    <property type="entry name" value="Bac_transf"/>
    <property type="match status" value="1"/>
</dbReference>
<dbReference type="GO" id="GO:0016780">
    <property type="term" value="F:phosphotransferase activity, for other substituted phosphate groups"/>
    <property type="evidence" value="ECO:0007669"/>
    <property type="project" value="TreeGrafter"/>
</dbReference>
<keyword evidence="3" id="KW-0812">Transmembrane</keyword>
<dbReference type="InterPro" id="IPR003362">
    <property type="entry name" value="Bact_transf"/>
</dbReference>
<name>A0A3D3RD17_9PLAN</name>
<feature type="region of interest" description="Disordered" evidence="2">
    <location>
        <begin position="1"/>
        <end position="34"/>
    </location>
</feature>
<reference evidence="5 6" key="1">
    <citation type="journal article" date="2018" name="Nat. Biotechnol.">
        <title>A standardized bacterial taxonomy based on genome phylogeny substantially revises the tree of life.</title>
        <authorList>
            <person name="Parks D.H."/>
            <person name="Chuvochina M."/>
            <person name="Waite D.W."/>
            <person name="Rinke C."/>
            <person name="Skarshewski A."/>
            <person name="Chaumeil P.A."/>
            <person name="Hugenholtz P."/>
        </authorList>
    </citation>
    <scope>NUCLEOTIDE SEQUENCE [LARGE SCALE GENOMIC DNA]</scope>
    <source>
        <strain evidence="5">UBA9375</strain>
    </source>
</reference>
<feature type="compositionally biased region" description="Polar residues" evidence="2">
    <location>
        <begin position="1"/>
        <end position="18"/>
    </location>
</feature>
<keyword evidence="5" id="KW-0808">Transferase</keyword>
<evidence type="ECO:0000256" key="3">
    <source>
        <dbReference type="SAM" id="Phobius"/>
    </source>
</evidence>